<comment type="caution">
    <text evidence="6">The sequence shown here is derived from an EMBL/GenBank/DDBJ whole genome shotgun (WGS) entry which is preliminary data.</text>
</comment>
<organism evidence="6 7">
    <name type="scientific">Turnera subulata</name>
    <dbReference type="NCBI Taxonomy" id="218843"/>
    <lineage>
        <taxon>Eukaryota</taxon>
        <taxon>Viridiplantae</taxon>
        <taxon>Streptophyta</taxon>
        <taxon>Embryophyta</taxon>
        <taxon>Tracheophyta</taxon>
        <taxon>Spermatophyta</taxon>
        <taxon>Magnoliopsida</taxon>
        <taxon>eudicotyledons</taxon>
        <taxon>Gunneridae</taxon>
        <taxon>Pentapetalae</taxon>
        <taxon>rosids</taxon>
        <taxon>fabids</taxon>
        <taxon>Malpighiales</taxon>
        <taxon>Passifloraceae</taxon>
        <taxon>Turnera</taxon>
    </lineage>
</organism>
<gene>
    <name evidence="6" type="ORF">Tsubulata_041858</name>
</gene>
<proteinExistence type="predicted"/>
<dbReference type="Gene3D" id="1.25.40.90">
    <property type="match status" value="1"/>
</dbReference>
<comment type="subcellular location">
    <subcellularLocation>
        <location evidence="1">Cytoplasmic vesicle</location>
        <location evidence="1">Clathrin-coated vesicle</location>
    </subcellularLocation>
    <subcellularLocation>
        <location evidence="2">Golgi apparatus</location>
    </subcellularLocation>
</comment>
<dbReference type="GO" id="GO:0005768">
    <property type="term" value="C:endosome"/>
    <property type="evidence" value="ECO:0007669"/>
    <property type="project" value="TreeGrafter"/>
</dbReference>
<dbReference type="PROSITE" id="PS50942">
    <property type="entry name" value="ENTH"/>
    <property type="match status" value="1"/>
</dbReference>
<evidence type="ECO:0000256" key="1">
    <source>
        <dbReference type="ARBA" id="ARBA00004132"/>
    </source>
</evidence>
<accession>A0A9Q0F4C1</accession>
<dbReference type="SUPFAM" id="SSF48464">
    <property type="entry name" value="ENTH/VHS domain"/>
    <property type="match status" value="1"/>
</dbReference>
<dbReference type="EMBL" id="JAKUCV010007118">
    <property type="protein sequence ID" value="KAJ4824674.1"/>
    <property type="molecule type" value="Genomic_DNA"/>
</dbReference>
<dbReference type="Pfam" id="PF01417">
    <property type="entry name" value="ENTH"/>
    <property type="match status" value="1"/>
</dbReference>
<dbReference type="Gene3D" id="3.30.1110.10">
    <property type="match status" value="1"/>
</dbReference>
<feature type="domain" description="ENTH" evidence="5">
    <location>
        <begin position="34"/>
        <end position="167"/>
    </location>
</feature>
<dbReference type="AlphaFoldDB" id="A0A9Q0F4C1"/>
<keyword evidence="3" id="KW-0333">Golgi apparatus</keyword>
<dbReference type="SMART" id="SM00273">
    <property type="entry name" value="ENTH"/>
    <property type="match status" value="1"/>
</dbReference>
<keyword evidence="7" id="KW-1185">Reference proteome</keyword>
<reference evidence="6" key="1">
    <citation type="submission" date="2022-02" db="EMBL/GenBank/DDBJ databases">
        <authorList>
            <person name="Henning P.M."/>
            <person name="McCubbin A.G."/>
            <person name="Shore J.S."/>
        </authorList>
    </citation>
    <scope>NUCLEOTIDE SEQUENCE</scope>
    <source>
        <strain evidence="6">F60SS</strain>
        <tissue evidence="6">Leaves</tissue>
    </source>
</reference>
<dbReference type="GO" id="GO:0030125">
    <property type="term" value="C:clathrin vesicle coat"/>
    <property type="evidence" value="ECO:0007669"/>
    <property type="project" value="TreeGrafter"/>
</dbReference>
<dbReference type="GO" id="GO:0030276">
    <property type="term" value="F:clathrin binding"/>
    <property type="evidence" value="ECO:0007669"/>
    <property type="project" value="TreeGrafter"/>
</dbReference>
<dbReference type="PANTHER" id="PTHR12276">
    <property type="entry name" value="EPSIN/ENT-RELATED"/>
    <property type="match status" value="1"/>
</dbReference>
<dbReference type="InterPro" id="IPR013809">
    <property type="entry name" value="ENTH"/>
</dbReference>
<dbReference type="GO" id="GO:0005794">
    <property type="term" value="C:Golgi apparatus"/>
    <property type="evidence" value="ECO:0007669"/>
    <property type="project" value="UniProtKB-SubCell"/>
</dbReference>
<dbReference type="Proteomes" id="UP001141552">
    <property type="component" value="Unassembled WGS sequence"/>
</dbReference>
<dbReference type="GO" id="GO:0006897">
    <property type="term" value="P:endocytosis"/>
    <property type="evidence" value="ECO:0007669"/>
    <property type="project" value="TreeGrafter"/>
</dbReference>
<dbReference type="InterPro" id="IPR008942">
    <property type="entry name" value="ENTH_VHS"/>
</dbReference>
<dbReference type="GO" id="GO:0005543">
    <property type="term" value="F:phospholipid binding"/>
    <property type="evidence" value="ECO:0007669"/>
    <property type="project" value="TreeGrafter"/>
</dbReference>
<evidence type="ECO:0000313" key="6">
    <source>
        <dbReference type="EMBL" id="KAJ4824674.1"/>
    </source>
</evidence>
<evidence type="ECO:0000256" key="2">
    <source>
        <dbReference type="ARBA" id="ARBA00004555"/>
    </source>
</evidence>
<protein>
    <recommendedName>
        <fullName evidence="5">ENTH domain-containing protein</fullName>
    </recommendedName>
</protein>
<name>A0A9Q0F4C1_9ROSI</name>
<sequence length="437" mass="50001">MPLIKNTKMGSPIIHELKKQASFFLKEKIKTARLALTDVTPVQLLTEEITNGDPWAPEARTMGVISRAAFEVDEYYRIVDILHKRLMKFDRKAWRVCYKALLLLEHLLTHGPLRIAEEFQCDRDVVKEKESFQFVDDKGFNWGLRVRNLSTRILKLLEDGQFLKDERARTRKITRDIQGFGSFSKRPSSDNIESFTDDGTLKGMGFRTYWRRNSYYSDGCGEENELAASKEKLLGEETTQENQHFHEDIISPAKILDKGCAVEDHPFCWRGRMCLTPPPPLLPSGRHYFSFTMNMRLNIRYDIKLNDAILAEDKHLPMYEELAKRSNVEYIAGDANVIAGKVAVNSMDPSAPLSEQTISQALSKLASGGRVCRFWQTRATSGEEVPRMPAVILDRKPTRRGNTSIIKLLIHWIGSSHADASCEWLDMVMDHFPEFVG</sequence>
<dbReference type="CDD" id="cd03571">
    <property type="entry name" value="ENTH"/>
    <property type="match status" value="1"/>
</dbReference>
<evidence type="ECO:0000313" key="7">
    <source>
        <dbReference type="Proteomes" id="UP001141552"/>
    </source>
</evidence>
<dbReference type="GO" id="GO:0005886">
    <property type="term" value="C:plasma membrane"/>
    <property type="evidence" value="ECO:0007669"/>
    <property type="project" value="TreeGrafter"/>
</dbReference>
<dbReference type="OrthoDB" id="4033880at2759"/>
<evidence type="ECO:0000256" key="4">
    <source>
        <dbReference type="ARBA" id="ARBA00023329"/>
    </source>
</evidence>
<reference evidence="6" key="2">
    <citation type="journal article" date="2023" name="Plants (Basel)">
        <title>Annotation of the Turnera subulata (Passifloraceae) Draft Genome Reveals the S-Locus Evolved after the Divergence of Turneroideae from Passifloroideae in a Stepwise Manner.</title>
        <authorList>
            <person name="Henning P.M."/>
            <person name="Roalson E.H."/>
            <person name="Mir W."/>
            <person name="McCubbin A.G."/>
            <person name="Shore J.S."/>
        </authorList>
    </citation>
    <scope>NUCLEOTIDE SEQUENCE</scope>
    <source>
        <strain evidence="6">F60SS</strain>
    </source>
</reference>
<keyword evidence="4" id="KW-0968">Cytoplasmic vesicle</keyword>
<dbReference type="PANTHER" id="PTHR12276:SF113">
    <property type="entry name" value="ENTH_VHS FAMILY PROTEIN"/>
    <property type="match status" value="1"/>
</dbReference>
<evidence type="ECO:0000259" key="5">
    <source>
        <dbReference type="PROSITE" id="PS50942"/>
    </source>
</evidence>
<evidence type="ECO:0000256" key="3">
    <source>
        <dbReference type="ARBA" id="ARBA00023034"/>
    </source>
</evidence>